<feature type="region of interest" description="Disordered" evidence="2">
    <location>
        <begin position="194"/>
        <end position="223"/>
    </location>
</feature>
<proteinExistence type="predicted"/>
<name>A0A1E3Q935_LIPST</name>
<gene>
    <name evidence="3" type="ORF">LIPSTDRAFT_110237</name>
</gene>
<evidence type="ECO:0000313" key="4">
    <source>
        <dbReference type="Proteomes" id="UP000094385"/>
    </source>
</evidence>
<evidence type="ECO:0000313" key="3">
    <source>
        <dbReference type="EMBL" id="ODQ74219.1"/>
    </source>
</evidence>
<dbReference type="AlphaFoldDB" id="A0A1E3Q935"/>
<dbReference type="STRING" id="675824.A0A1E3Q935"/>
<evidence type="ECO:0000256" key="1">
    <source>
        <dbReference type="SAM" id="Coils"/>
    </source>
</evidence>
<evidence type="ECO:0000256" key="2">
    <source>
        <dbReference type="SAM" id="MobiDB-lite"/>
    </source>
</evidence>
<evidence type="ECO:0008006" key="5">
    <source>
        <dbReference type="Google" id="ProtNLM"/>
    </source>
</evidence>
<keyword evidence="1" id="KW-0175">Coiled coil</keyword>
<keyword evidence="4" id="KW-1185">Reference proteome</keyword>
<feature type="compositionally biased region" description="Basic and acidic residues" evidence="2">
    <location>
        <begin position="291"/>
        <end position="304"/>
    </location>
</feature>
<feature type="compositionally biased region" description="Basic and acidic residues" evidence="2">
    <location>
        <begin position="194"/>
        <end position="203"/>
    </location>
</feature>
<dbReference type="EMBL" id="KV454292">
    <property type="protein sequence ID" value="ODQ74219.1"/>
    <property type="molecule type" value="Genomic_DNA"/>
</dbReference>
<feature type="region of interest" description="Disordered" evidence="2">
    <location>
        <begin position="255"/>
        <end position="311"/>
    </location>
</feature>
<dbReference type="Proteomes" id="UP000094385">
    <property type="component" value="Unassembled WGS sequence"/>
</dbReference>
<reference evidence="3 4" key="1">
    <citation type="journal article" date="2016" name="Proc. Natl. Acad. Sci. U.S.A.">
        <title>Comparative genomics of biotechnologically important yeasts.</title>
        <authorList>
            <person name="Riley R."/>
            <person name="Haridas S."/>
            <person name="Wolfe K.H."/>
            <person name="Lopes M.R."/>
            <person name="Hittinger C.T."/>
            <person name="Goeker M."/>
            <person name="Salamov A.A."/>
            <person name="Wisecaver J.H."/>
            <person name="Long T.M."/>
            <person name="Calvey C.H."/>
            <person name="Aerts A.L."/>
            <person name="Barry K.W."/>
            <person name="Choi C."/>
            <person name="Clum A."/>
            <person name="Coughlan A.Y."/>
            <person name="Deshpande S."/>
            <person name="Douglass A.P."/>
            <person name="Hanson S.J."/>
            <person name="Klenk H.-P."/>
            <person name="LaButti K.M."/>
            <person name="Lapidus A."/>
            <person name="Lindquist E.A."/>
            <person name="Lipzen A.M."/>
            <person name="Meier-Kolthoff J.P."/>
            <person name="Ohm R.A."/>
            <person name="Otillar R.P."/>
            <person name="Pangilinan J.L."/>
            <person name="Peng Y."/>
            <person name="Rokas A."/>
            <person name="Rosa C.A."/>
            <person name="Scheuner C."/>
            <person name="Sibirny A.A."/>
            <person name="Slot J.C."/>
            <person name="Stielow J.B."/>
            <person name="Sun H."/>
            <person name="Kurtzman C.P."/>
            <person name="Blackwell M."/>
            <person name="Grigoriev I.V."/>
            <person name="Jeffries T.W."/>
        </authorList>
    </citation>
    <scope>NUCLEOTIDE SEQUENCE [LARGE SCALE GENOMIC DNA]</scope>
    <source>
        <strain evidence="3 4">NRRL Y-11557</strain>
    </source>
</reference>
<sequence length="473" mass="52954">MLDWLFEGDTVDETTIDQKLLEEGIDLSIDPFPESPAASAWAWKALPTFLTGTPLPSREAVEGGANQEILEDKIEDIDDDVIMRDATEESIRHPPHLSSAGPADSLRSRLLRKLTSTAASSKADKENAEPATFIQRPADFKLTKSAAREPWTPTIDTPTRKPVLKELPVGILRTPGTAGTKKFVSFAPTQDLGSDAHSDHGDSYKSTTGRIRTGLPRNFPGKFPSPWTPKSVIDRLDLAETPVTSFALRRKIGENSSSNDATKPGLSDSDIGEKQDIVAESSKRSKISGNRSDENADKKETDKLHRPRRHSERQLKKLRFICDQVLENNQNLEILAAHKALTDVRARAGSGRQSTRSTGSATLADEVDPLYWKRKFEETEEKRLQLLEILEDVQKHSEHLTEFGQEQDRRIVELQRQLDEESRKGKETVQMVQALSKEMRSLKEKSAEVNRRRLNQLTENRSILNQGLGIKSQ</sequence>
<protein>
    <recommendedName>
        <fullName evidence="5">Spindle pole body-associated protein cut12 domain-containing protein</fullName>
    </recommendedName>
</protein>
<accession>A0A1E3Q935</accession>
<organism evidence="3 4">
    <name type="scientific">Lipomyces starkeyi NRRL Y-11557</name>
    <dbReference type="NCBI Taxonomy" id="675824"/>
    <lineage>
        <taxon>Eukaryota</taxon>
        <taxon>Fungi</taxon>
        <taxon>Dikarya</taxon>
        <taxon>Ascomycota</taxon>
        <taxon>Saccharomycotina</taxon>
        <taxon>Lipomycetes</taxon>
        <taxon>Lipomycetales</taxon>
        <taxon>Lipomycetaceae</taxon>
        <taxon>Lipomyces</taxon>
    </lineage>
</organism>
<feature type="coiled-coil region" evidence="1">
    <location>
        <begin position="404"/>
        <end position="452"/>
    </location>
</feature>
<dbReference type="OrthoDB" id="5383703at2759"/>
<feature type="compositionally biased region" description="Basic and acidic residues" evidence="2">
    <location>
        <begin position="271"/>
        <end position="283"/>
    </location>
</feature>